<evidence type="ECO:0000313" key="1">
    <source>
        <dbReference type="EMBL" id="BBL88216.1"/>
    </source>
</evidence>
<proteinExistence type="predicted"/>
<dbReference type="GeneID" id="83582514"/>
<accession>A0A510I706</accession>
<gene>
    <name evidence="1" type="ORF">VroAM7_08690</name>
</gene>
<dbReference type="AlphaFoldDB" id="A0A510I706"/>
<reference evidence="2" key="1">
    <citation type="submission" date="2019-07" db="EMBL/GenBank/DDBJ databases">
        <title>Complete Genome Sequences of Vibrion rotiferianus strain AM7.</title>
        <authorList>
            <person name="Miyazaki K."/>
            <person name="Wiseschart A."/>
            <person name="Pootanakit K."/>
            <person name="Ishimori K."/>
            <person name="Kitahara K."/>
        </authorList>
    </citation>
    <scope>NUCLEOTIDE SEQUENCE [LARGE SCALE GENOMIC DNA]</scope>
    <source>
        <strain evidence="2">AM7</strain>
    </source>
</reference>
<dbReference type="PROSITE" id="PS51257">
    <property type="entry name" value="PROKAR_LIPOPROTEIN"/>
    <property type="match status" value="1"/>
</dbReference>
<dbReference type="EMBL" id="AP019798">
    <property type="protein sequence ID" value="BBL88216.1"/>
    <property type="molecule type" value="Genomic_DNA"/>
</dbReference>
<protein>
    <submittedName>
        <fullName evidence="1">Uncharacterized protein</fullName>
    </submittedName>
</protein>
<organism evidence="1 2">
    <name type="scientific">Vibrio rotiferianus</name>
    <dbReference type="NCBI Taxonomy" id="190895"/>
    <lineage>
        <taxon>Bacteria</taxon>
        <taxon>Pseudomonadati</taxon>
        <taxon>Pseudomonadota</taxon>
        <taxon>Gammaproteobacteria</taxon>
        <taxon>Vibrionales</taxon>
        <taxon>Vibrionaceae</taxon>
        <taxon>Vibrio</taxon>
    </lineage>
</organism>
<name>A0A510I706_9VIBR</name>
<dbReference type="RefSeq" id="WP_047513060.1">
    <property type="nucleotide sequence ID" value="NZ_AP019798.1"/>
</dbReference>
<dbReference type="Proteomes" id="UP000315115">
    <property type="component" value="Chromosome 1"/>
</dbReference>
<sequence>MKKIILTAVVLSILSGCVTRKVRVLPQAVNISPITDVAIKNLNCQMVDSYTIEDIHPNNVDRMLKNQTYASGGNRYHIATVLDTSRGRPSSVVAELYHCPSAPSVSVAKATKTMLLPGANEVQPISFAEVENNECKVIGNQVVSEQQKGSLFEELANQVYMAGGNRYHVVKVIETDGQNPTSVSADVYRCKHRSVAYE</sequence>
<evidence type="ECO:0000313" key="2">
    <source>
        <dbReference type="Proteomes" id="UP000315115"/>
    </source>
</evidence>